<protein>
    <submittedName>
        <fullName evidence="5">Acyltransferase</fullName>
    </submittedName>
</protein>
<evidence type="ECO:0000313" key="6">
    <source>
        <dbReference type="Proteomes" id="UP000077881"/>
    </source>
</evidence>
<organism evidence="5 6">
    <name type="scientific">Lederbergia galactosidilytica</name>
    <dbReference type="NCBI Taxonomy" id="217031"/>
    <lineage>
        <taxon>Bacteria</taxon>
        <taxon>Bacillati</taxon>
        <taxon>Bacillota</taxon>
        <taxon>Bacilli</taxon>
        <taxon>Bacillales</taxon>
        <taxon>Bacillaceae</taxon>
        <taxon>Lederbergia</taxon>
    </lineage>
</organism>
<evidence type="ECO:0000313" key="5">
    <source>
        <dbReference type="EMBL" id="OAK67784.1"/>
    </source>
</evidence>
<comment type="caution">
    <text evidence="5">The sequence shown here is derived from an EMBL/GenBank/DDBJ whole genome shotgun (WGS) entry which is preliminary data.</text>
</comment>
<comment type="similarity">
    <text evidence="2">Belongs to the acyltransferase 3 family.</text>
</comment>
<dbReference type="EMBL" id="LDJR01000059">
    <property type="protein sequence ID" value="OAK67784.1"/>
    <property type="molecule type" value="Genomic_DNA"/>
</dbReference>
<keyword evidence="3" id="KW-0812">Transmembrane</keyword>
<feature type="transmembrane region" description="Helical" evidence="3">
    <location>
        <begin position="131"/>
        <end position="147"/>
    </location>
</feature>
<evidence type="ECO:0000259" key="4">
    <source>
        <dbReference type="Pfam" id="PF01757"/>
    </source>
</evidence>
<feature type="domain" description="Acyltransferase 3" evidence="4">
    <location>
        <begin position="6"/>
        <end position="306"/>
    </location>
</feature>
<feature type="transmembrane region" description="Helical" evidence="3">
    <location>
        <begin position="184"/>
        <end position="203"/>
    </location>
</feature>
<dbReference type="PANTHER" id="PTHR37312">
    <property type="entry name" value="MEMBRANE-BOUND ACYLTRANSFERASE YKRP-RELATED"/>
    <property type="match status" value="1"/>
</dbReference>
<dbReference type="OrthoDB" id="6623990at2"/>
<dbReference type="AlphaFoldDB" id="A0A177ZJ34"/>
<feature type="transmembrane region" description="Helical" evidence="3">
    <location>
        <begin position="292"/>
        <end position="319"/>
    </location>
</feature>
<sequence length="347" mass="40524">MANRDSYFDNARFILIFLVVFGHLIQSYIDANTFVATVYKFIYSFHMPAFILVSGFFAKGIYKKGYIKKITKKLIIPYLIFQAIYSIFYYFQFGKSSLEFDLLNPHWSLWFLLSLFCWHLMLLVFNKWKPVYSIGIALAIGLAVGYIDWISNYLSLSRTFVFFPFFLIGYYLKKEHFQKVISHQVKLLAAIPIIAVIILLVIFPNLNETWLLGSKPYSQLQDITILGIFTRTGVYALNFIMAACFFAFVPRKRLFFTKWGRNTLYVYLLHGFIIRTFRGSSVETYLEPMQSIIILVIASFILTLILSSKLVTTIVQPFIELKWSKWKQLLNNLKDSKSNAYKNTTTD</sequence>
<keyword evidence="3" id="KW-1133">Transmembrane helix</keyword>
<feature type="transmembrane region" description="Helical" evidence="3">
    <location>
        <begin position="262"/>
        <end position="280"/>
    </location>
</feature>
<feature type="transmembrane region" description="Helical" evidence="3">
    <location>
        <begin position="12"/>
        <end position="29"/>
    </location>
</feature>
<feature type="transmembrane region" description="Helical" evidence="3">
    <location>
        <begin position="223"/>
        <end position="250"/>
    </location>
</feature>
<name>A0A177ZJ34_9BACI</name>
<feature type="transmembrane region" description="Helical" evidence="3">
    <location>
        <begin position="74"/>
        <end position="92"/>
    </location>
</feature>
<feature type="transmembrane region" description="Helical" evidence="3">
    <location>
        <begin position="41"/>
        <end position="62"/>
    </location>
</feature>
<dbReference type="RefSeq" id="WP_057982417.1">
    <property type="nucleotide sequence ID" value="NZ_JAGGKH010000011.1"/>
</dbReference>
<keyword evidence="6" id="KW-1185">Reference proteome</keyword>
<dbReference type="InterPro" id="IPR002656">
    <property type="entry name" value="Acyl_transf_3_dom"/>
</dbReference>
<dbReference type="STRING" id="217031.ABB05_18420"/>
<keyword evidence="3" id="KW-0472">Membrane</keyword>
<dbReference type="GO" id="GO:0016747">
    <property type="term" value="F:acyltransferase activity, transferring groups other than amino-acyl groups"/>
    <property type="evidence" value="ECO:0007669"/>
    <property type="project" value="InterPro"/>
</dbReference>
<proteinExistence type="inferred from homology"/>
<dbReference type="Proteomes" id="UP000077881">
    <property type="component" value="Unassembled WGS sequence"/>
</dbReference>
<keyword evidence="5" id="KW-0012">Acyltransferase</keyword>
<keyword evidence="5" id="KW-0808">Transferase</keyword>
<feature type="transmembrane region" description="Helical" evidence="3">
    <location>
        <begin position="153"/>
        <end position="172"/>
    </location>
</feature>
<reference evidence="5 6" key="1">
    <citation type="submission" date="2015-05" db="EMBL/GenBank/DDBJ databases">
        <title>Comparison of genome.</title>
        <authorList>
            <person name="Zheng Z."/>
            <person name="Sun M."/>
        </authorList>
    </citation>
    <scope>NUCLEOTIDE SEQUENCE [LARGE SCALE GENOMIC DNA]</scope>
    <source>
        <strain evidence="5 6">G25-74</strain>
    </source>
</reference>
<evidence type="ECO:0000256" key="1">
    <source>
        <dbReference type="ARBA" id="ARBA00004370"/>
    </source>
</evidence>
<dbReference type="Pfam" id="PF01757">
    <property type="entry name" value="Acyl_transf_3"/>
    <property type="match status" value="1"/>
</dbReference>
<dbReference type="InterPro" id="IPR052734">
    <property type="entry name" value="Nod_factor_acetyltransferase"/>
</dbReference>
<dbReference type="PANTHER" id="PTHR37312:SF1">
    <property type="entry name" value="MEMBRANE-BOUND ACYLTRANSFERASE YKRP-RELATED"/>
    <property type="match status" value="1"/>
</dbReference>
<dbReference type="PATRIC" id="fig|217031.6.peg.3992"/>
<accession>A0A177ZJ34</accession>
<feature type="transmembrane region" description="Helical" evidence="3">
    <location>
        <begin position="107"/>
        <end position="124"/>
    </location>
</feature>
<comment type="subcellular location">
    <subcellularLocation>
        <location evidence="1">Membrane</location>
    </subcellularLocation>
</comment>
<gene>
    <name evidence="5" type="ORF">ABB05_18420</name>
</gene>
<evidence type="ECO:0000256" key="2">
    <source>
        <dbReference type="ARBA" id="ARBA00007400"/>
    </source>
</evidence>
<evidence type="ECO:0000256" key="3">
    <source>
        <dbReference type="SAM" id="Phobius"/>
    </source>
</evidence>